<keyword evidence="1" id="KW-0732">Signal</keyword>
<dbReference type="Proteomes" id="UP000030672">
    <property type="component" value="Unassembled WGS sequence"/>
</dbReference>
<dbReference type="EMBL" id="KL584825">
    <property type="protein sequence ID" value="KEQ66394.1"/>
    <property type="molecule type" value="Genomic_DNA"/>
</dbReference>
<name>A0A074W4B4_AURM1</name>
<feature type="signal peptide" evidence="1">
    <location>
        <begin position="1"/>
        <end position="19"/>
    </location>
</feature>
<proteinExistence type="predicted"/>
<organism evidence="2 3">
    <name type="scientific">Aureobasidium melanogenum (strain CBS 110374)</name>
    <name type="common">Aureobasidium pullulans var. melanogenum</name>
    <dbReference type="NCBI Taxonomy" id="1043003"/>
    <lineage>
        <taxon>Eukaryota</taxon>
        <taxon>Fungi</taxon>
        <taxon>Dikarya</taxon>
        <taxon>Ascomycota</taxon>
        <taxon>Pezizomycotina</taxon>
        <taxon>Dothideomycetes</taxon>
        <taxon>Dothideomycetidae</taxon>
        <taxon>Dothideales</taxon>
        <taxon>Saccotheciaceae</taxon>
        <taxon>Aureobasidium</taxon>
    </lineage>
</organism>
<accession>A0A074W4B4</accession>
<keyword evidence="3" id="KW-1185">Reference proteome</keyword>
<dbReference type="RefSeq" id="XP_040883417.1">
    <property type="nucleotide sequence ID" value="XM_041027438.1"/>
</dbReference>
<evidence type="ECO:0000313" key="3">
    <source>
        <dbReference type="Proteomes" id="UP000030672"/>
    </source>
</evidence>
<dbReference type="AlphaFoldDB" id="A0A074W4B4"/>
<sequence length="115" mass="12067">MFKSLIFVAAAIAPVVVRADFCKATDDVLFFSWTVNLSGIEGGCDATVNGQNFQNVLQGEEGCFAVTNFNCQDPQGGGTTFTFNQSDFCDGGSVADAVRQVFNVDGFSCSGQGPA</sequence>
<evidence type="ECO:0000256" key="1">
    <source>
        <dbReference type="SAM" id="SignalP"/>
    </source>
</evidence>
<dbReference type="HOGENOM" id="CLU_2108570_0_0_1"/>
<gene>
    <name evidence="2" type="ORF">M437DRAFT_80885</name>
</gene>
<dbReference type="GeneID" id="63920811"/>
<feature type="chain" id="PRO_5001701118" evidence="1">
    <location>
        <begin position="20"/>
        <end position="115"/>
    </location>
</feature>
<protein>
    <submittedName>
        <fullName evidence="2">Uncharacterized protein</fullName>
    </submittedName>
</protein>
<reference evidence="2 3" key="1">
    <citation type="journal article" date="2014" name="BMC Genomics">
        <title>Genome sequencing of four Aureobasidium pullulans varieties: biotechnological potential, stress tolerance, and description of new species.</title>
        <authorList>
            <person name="Gostin Ar C."/>
            <person name="Ohm R.A."/>
            <person name="Kogej T."/>
            <person name="Sonjak S."/>
            <person name="Turk M."/>
            <person name="Zajc J."/>
            <person name="Zalar P."/>
            <person name="Grube M."/>
            <person name="Sun H."/>
            <person name="Han J."/>
            <person name="Sharma A."/>
            <person name="Chiniquy J."/>
            <person name="Ngan C.Y."/>
            <person name="Lipzen A."/>
            <person name="Barry K."/>
            <person name="Grigoriev I.V."/>
            <person name="Gunde-Cimerman N."/>
        </authorList>
    </citation>
    <scope>NUCLEOTIDE SEQUENCE [LARGE SCALE GENOMIC DNA]</scope>
    <source>
        <strain evidence="2 3">CBS 110374</strain>
    </source>
</reference>
<evidence type="ECO:0000313" key="2">
    <source>
        <dbReference type="EMBL" id="KEQ66394.1"/>
    </source>
</evidence>